<dbReference type="OrthoDB" id="278035at2"/>
<dbReference type="Proteomes" id="UP000317835">
    <property type="component" value="Chromosome"/>
</dbReference>
<evidence type="ECO:0000313" key="2">
    <source>
        <dbReference type="EMBL" id="QDV38405.1"/>
    </source>
</evidence>
<protein>
    <submittedName>
        <fullName evidence="2">Uncharacterized protein</fullName>
    </submittedName>
</protein>
<evidence type="ECO:0000313" key="3">
    <source>
        <dbReference type="Proteomes" id="UP000317835"/>
    </source>
</evidence>
<evidence type="ECO:0000256" key="1">
    <source>
        <dbReference type="SAM" id="SignalP"/>
    </source>
</evidence>
<dbReference type="RefSeq" id="WP_145276866.1">
    <property type="nucleotide sequence ID" value="NZ_CP036426.1"/>
</dbReference>
<reference evidence="2 3" key="1">
    <citation type="submission" date="2019-02" db="EMBL/GenBank/DDBJ databases">
        <title>Deep-cultivation of Planctomycetes and their phenomic and genomic characterization uncovers novel biology.</title>
        <authorList>
            <person name="Wiegand S."/>
            <person name="Jogler M."/>
            <person name="Boedeker C."/>
            <person name="Pinto D."/>
            <person name="Vollmers J."/>
            <person name="Rivas-Marin E."/>
            <person name="Kohn T."/>
            <person name="Peeters S.H."/>
            <person name="Heuer A."/>
            <person name="Rast P."/>
            <person name="Oberbeckmann S."/>
            <person name="Bunk B."/>
            <person name="Jeske O."/>
            <person name="Meyerdierks A."/>
            <person name="Storesund J.E."/>
            <person name="Kallscheuer N."/>
            <person name="Luecker S."/>
            <person name="Lage O.M."/>
            <person name="Pohl T."/>
            <person name="Merkel B.J."/>
            <person name="Hornburger P."/>
            <person name="Mueller R.-W."/>
            <person name="Bruemmer F."/>
            <person name="Labrenz M."/>
            <person name="Spormann A.M."/>
            <person name="Op den Camp H."/>
            <person name="Overmann J."/>
            <person name="Amann R."/>
            <person name="Jetten M.S.M."/>
            <person name="Mascher T."/>
            <person name="Medema M.H."/>
            <person name="Devos D.P."/>
            <person name="Kaster A.-K."/>
            <person name="Ovreas L."/>
            <person name="Rohde M."/>
            <person name="Galperin M.Y."/>
            <person name="Jogler C."/>
        </authorList>
    </citation>
    <scope>NUCLEOTIDE SEQUENCE [LARGE SCALE GENOMIC DNA]</scope>
    <source>
        <strain evidence="2 3">ElP</strain>
    </source>
</reference>
<sequence precursor="true">MKRPLIPLILVSASVVIPGPIRAQSDPPEPTVIVLHPAGEPTPALKYTLLPEPRELLPGNAAIFYHRALHLLLETQMAQERQARSEGRDQPERTEANIIDWIDRPLGEIPVDEAREQLDLYGRVLREVELGALREDCDWEFDRRPESIDLLLPEVQSSRSLARLVSLRVRLAILDGDVDAAVHWLRTGYALARHVSDGPSLIQSLVGLAIGGVMNGDLIELIQLEGTPSLYWAIAHLPDPVVDMSAGLVGERSLVDRLIPELRELEGPPWSVEQARRFVEDLGRSLSGLSGQAEFDRWTTGLGLTALFARAYPDAKRSLIEGGMPEAEVEAMPVAQVVGLVSYRRNRELSDDLYKWMDIPYPQAYRPIQETYEGFTVEQKLSDPGVVLFEMLRPYLLGVKMAEVRADRQLAALRCVEAIRLFAASHDGQLPPSLDAIAEVPLPLDPATGEPFSYAVDGDTATLSAPLIPGGPDHPAYRIDYQLRLAD</sequence>
<keyword evidence="3" id="KW-1185">Reference proteome</keyword>
<dbReference type="AlphaFoldDB" id="A0A518HC30"/>
<feature type="chain" id="PRO_5021971209" evidence="1">
    <location>
        <begin position="24"/>
        <end position="487"/>
    </location>
</feature>
<dbReference type="KEGG" id="tpla:ElP_63600"/>
<name>A0A518HC30_9BACT</name>
<gene>
    <name evidence="2" type="ORF">ElP_63600</name>
</gene>
<feature type="signal peptide" evidence="1">
    <location>
        <begin position="1"/>
        <end position="23"/>
    </location>
</feature>
<accession>A0A518HC30</accession>
<proteinExistence type="predicted"/>
<dbReference type="EMBL" id="CP036426">
    <property type="protein sequence ID" value="QDV38405.1"/>
    <property type="molecule type" value="Genomic_DNA"/>
</dbReference>
<keyword evidence="1" id="KW-0732">Signal</keyword>
<organism evidence="2 3">
    <name type="scientific">Tautonia plasticadhaerens</name>
    <dbReference type="NCBI Taxonomy" id="2527974"/>
    <lineage>
        <taxon>Bacteria</taxon>
        <taxon>Pseudomonadati</taxon>
        <taxon>Planctomycetota</taxon>
        <taxon>Planctomycetia</taxon>
        <taxon>Isosphaerales</taxon>
        <taxon>Isosphaeraceae</taxon>
        <taxon>Tautonia</taxon>
    </lineage>
</organism>